<evidence type="ECO:0000313" key="3">
    <source>
        <dbReference type="Proteomes" id="UP000062788"/>
    </source>
</evidence>
<keyword evidence="2" id="KW-0808">Transferase</keyword>
<keyword evidence="3" id="KW-1185">Reference proteome</keyword>
<dbReference type="EMBL" id="LOWA01000055">
    <property type="protein sequence ID" value="KVE24265.1"/>
    <property type="molecule type" value="Genomic_DNA"/>
</dbReference>
<feature type="domain" description="N-acetyltransferase" evidence="1">
    <location>
        <begin position="1"/>
        <end position="144"/>
    </location>
</feature>
<evidence type="ECO:0000313" key="2">
    <source>
        <dbReference type="EMBL" id="KVE24265.1"/>
    </source>
</evidence>
<accession>A0A103DXE2</accession>
<proteinExistence type="predicted"/>
<dbReference type="InterPro" id="IPR016181">
    <property type="entry name" value="Acyl_CoA_acyltransferase"/>
</dbReference>
<reference evidence="2 3" key="1">
    <citation type="submission" date="2015-11" db="EMBL/GenBank/DDBJ databases">
        <title>Expanding the genomic diversity of Burkholderia species for the development of highly accurate diagnostics.</title>
        <authorList>
            <person name="Sahl J."/>
            <person name="Keim P."/>
            <person name="Wagner D."/>
        </authorList>
    </citation>
    <scope>NUCLEOTIDE SEQUENCE [LARGE SCALE GENOMIC DNA]</scope>
    <source>
        <strain evidence="2 3">TSV85</strain>
    </source>
</reference>
<protein>
    <submittedName>
        <fullName evidence="2">GCN5 family acetyltransferase</fullName>
    </submittedName>
</protein>
<comment type="caution">
    <text evidence="2">The sequence shown here is derived from an EMBL/GenBank/DDBJ whole genome shotgun (WGS) entry which is preliminary data.</text>
</comment>
<name>A0A103DXE2_9BURK</name>
<dbReference type="SUPFAM" id="SSF55729">
    <property type="entry name" value="Acyl-CoA N-acyltransferases (Nat)"/>
    <property type="match status" value="1"/>
</dbReference>
<dbReference type="Gene3D" id="3.40.630.30">
    <property type="match status" value="1"/>
</dbReference>
<dbReference type="Pfam" id="PF00583">
    <property type="entry name" value="Acetyltransf_1"/>
    <property type="match status" value="1"/>
</dbReference>
<evidence type="ECO:0000259" key="1">
    <source>
        <dbReference type="PROSITE" id="PS51186"/>
    </source>
</evidence>
<organism evidence="2 3">
    <name type="scientific">Burkholderia singularis</name>
    <dbReference type="NCBI Taxonomy" id="1503053"/>
    <lineage>
        <taxon>Bacteria</taxon>
        <taxon>Pseudomonadati</taxon>
        <taxon>Pseudomonadota</taxon>
        <taxon>Betaproteobacteria</taxon>
        <taxon>Burkholderiales</taxon>
        <taxon>Burkholderiaceae</taxon>
        <taxon>Burkholderia</taxon>
        <taxon>pseudomallei group</taxon>
    </lineage>
</organism>
<dbReference type="Proteomes" id="UP000062788">
    <property type="component" value="Unassembled WGS sequence"/>
</dbReference>
<dbReference type="OrthoDB" id="9787920at2"/>
<dbReference type="AlphaFoldDB" id="A0A103DXE2"/>
<dbReference type="GO" id="GO:0016747">
    <property type="term" value="F:acyltransferase activity, transferring groups other than amino-acyl groups"/>
    <property type="evidence" value="ECO:0007669"/>
    <property type="project" value="InterPro"/>
</dbReference>
<dbReference type="InterPro" id="IPR000182">
    <property type="entry name" value="GNAT_dom"/>
</dbReference>
<sequence>MTTSPDIAIQLTNVEQPELRDFVSRKLDEYNDAMTGMPDNTPLDIVVTDRTSGEVLGGLTGRTSLGLLFISLIYLPGTLRNQGLGSELLRAAEVEAKRRGCVSAVLYTLSFQAPKFYEKQGYKVFGEVPCLPAGTARVFLVKTL</sequence>
<dbReference type="PROSITE" id="PS51186">
    <property type="entry name" value="GNAT"/>
    <property type="match status" value="1"/>
</dbReference>
<dbReference type="CDD" id="cd04301">
    <property type="entry name" value="NAT_SF"/>
    <property type="match status" value="1"/>
</dbReference>
<gene>
    <name evidence="2" type="ORF">WS67_01535</name>
</gene>
<dbReference type="RefSeq" id="WP_059519952.1">
    <property type="nucleotide sequence ID" value="NZ_LOWA01000055.1"/>
</dbReference>